<feature type="domain" description="Amine oxidase" evidence="3">
    <location>
        <begin position="45"/>
        <end position="454"/>
    </location>
</feature>
<dbReference type="PANTHER" id="PTHR10742">
    <property type="entry name" value="FLAVIN MONOAMINE OXIDASE"/>
    <property type="match status" value="1"/>
</dbReference>
<dbReference type="Proteomes" id="UP000830835">
    <property type="component" value="Unassembled WGS sequence"/>
</dbReference>
<accession>A0ABT0CEM1</accession>
<dbReference type="SUPFAM" id="SSF51905">
    <property type="entry name" value="FAD/NAD(P)-binding domain"/>
    <property type="match status" value="1"/>
</dbReference>
<gene>
    <name evidence="4" type="ORF">JX360_14870</name>
</gene>
<reference evidence="4" key="1">
    <citation type="submission" date="2021-02" db="EMBL/GenBank/DDBJ databases">
        <title>The CRISPR/cas machinery reduction and long-range gene transfer in the hot spring cyanobacterium Synechococcus.</title>
        <authorList>
            <person name="Dvorak P."/>
            <person name="Jahodarova E."/>
            <person name="Hasler P."/>
            <person name="Poulickova A."/>
        </authorList>
    </citation>
    <scope>NUCLEOTIDE SEQUENCE</scope>
    <source>
        <strain evidence="4">Rupite</strain>
    </source>
</reference>
<evidence type="ECO:0000259" key="3">
    <source>
        <dbReference type="Pfam" id="PF01593"/>
    </source>
</evidence>
<evidence type="ECO:0000313" key="5">
    <source>
        <dbReference type="Proteomes" id="UP000830835"/>
    </source>
</evidence>
<dbReference type="Gene3D" id="3.90.660.10">
    <property type="match status" value="1"/>
</dbReference>
<dbReference type="EMBL" id="JAFIRA010000049">
    <property type="protein sequence ID" value="MCJ2544169.1"/>
    <property type="molecule type" value="Genomic_DNA"/>
</dbReference>
<comment type="cofactor">
    <cofactor evidence="1">
        <name>FAD</name>
        <dbReference type="ChEBI" id="CHEBI:57692"/>
    </cofactor>
</comment>
<keyword evidence="5" id="KW-1185">Reference proteome</keyword>
<dbReference type="SUPFAM" id="SSF54373">
    <property type="entry name" value="FAD-linked reductases, C-terminal domain"/>
    <property type="match status" value="1"/>
</dbReference>
<sequence length="458" mass="49903">MKRRELLRLSQMVLAGSVLSLGSNLGTHNSYASQKPAVLILGAGLAGLAAAKKLTQAGYSVQVLEARDRIGGRTWTSQTWADAPVDMGASWIHGLDGNPLTTLAQSISADLVTTDSENAWVYGPAGDVLDEAGESQLEEWIERVEKVLRQGQNRDPDQSVHGTVLAALNGSTLSPQEQQWLYFVLTSTIEHQYAGSAEELSTHWYDDGEAYDGSDALFVQGYRTIVEHLAAGLTIRLGEEAKAVRWAGSEVVVSTPQNSYSADKVIVTLPLGVLKANQVTFEPELPESKRRAIQGLGMGVLNKCYLRFPEVFWPETVDWIEQVSPQRGSWTSWVSLVPSLGLPILLGFNAAAYGRALEAQTDREIVDSALQTLTRLFGETVRDPVGYQITRWFADPFARGSYSFNAVGSTPQMRDDLAENLNGKVFFAGEATDRQAFGTAHGAYLSGLRAAQEMMQST</sequence>
<comment type="caution">
    <text evidence="4">The sequence shown here is derived from an EMBL/GenBank/DDBJ whole genome shotgun (WGS) entry which is preliminary data.</text>
</comment>
<protein>
    <submittedName>
        <fullName evidence="4">FAD-dependent oxidoreductase</fullName>
    </submittedName>
</protein>
<dbReference type="InterPro" id="IPR036188">
    <property type="entry name" value="FAD/NAD-bd_sf"/>
</dbReference>
<evidence type="ECO:0000313" key="4">
    <source>
        <dbReference type="EMBL" id="MCJ2544169.1"/>
    </source>
</evidence>
<dbReference type="PANTHER" id="PTHR10742:SF410">
    <property type="entry name" value="LYSINE-SPECIFIC HISTONE DEMETHYLASE 2"/>
    <property type="match status" value="1"/>
</dbReference>
<dbReference type="Gene3D" id="3.50.50.60">
    <property type="entry name" value="FAD/NAD(P)-binding domain"/>
    <property type="match status" value="1"/>
</dbReference>
<dbReference type="Pfam" id="PF01593">
    <property type="entry name" value="Amino_oxidase"/>
    <property type="match status" value="1"/>
</dbReference>
<proteinExistence type="predicted"/>
<keyword evidence="2" id="KW-0560">Oxidoreductase</keyword>
<dbReference type="InterPro" id="IPR002937">
    <property type="entry name" value="Amino_oxidase"/>
</dbReference>
<dbReference type="InterPro" id="IPR001613">
    <property type="entry name" value="Flavin_amine_oxidase"/>
</dbReference>
<dbReference type="PRINTS" id="PR00757">
    <property type="entry name" value="AMINEOXDASEF"/>
</dbReference>
<evidence type="ECO:0000256" key="1">
    <source>
        <dbReference type="ARBA" id="ARBA00001974"/>
    </source>
</evidence>
<dbReference type="InterPro" id="IPR050281">
    <property type="entry name" value="Flavin_monoamine_oxidase"/>
</dbReference>
<name>A0ABT0CEM1_THEVL</name>
<organism evidence="4 5">
    <name type="scientific">Thermostichus vulcanus str. 'Rupite'</name>
    <dbReference type="NCBI Taxonomy" id="2813851"/>
    <lineage>
        <taxon>Bacteria</taxon>
        <taxon>Bacillati</taxon>
        <taxon>Cyanobacteriota</taxon>
        <taxon>Cyanophyceae</taxon>
        <taxon>Thermostichales</taxon>
        <taxon>Thermostichaceae</taxon>
        <taxon>Thermostichus</taxon>
    </lineage>
</organism>
<evidence type="ECO:0000256" key="2">
    <source>
        <dbReference type="ARBA" id="ARBA00023002"/>
    </source>
</evidence>